<feature type="region of interest" description="Disordered" evidence="1">
    <location>
        <begin position="1"/>
        <end position="114"/>
    </location>
</feature>
<protein>
    <submittedName>
        <fullName evidence="2">Uncharacterized protein</fullName>
    </submittedName>
</protein>
<gene>
    <name evidence="2" type="ORF">K460DRAFT_115347</name>
</gene>
<dbReference type="GeneID" id="63843836"/>
<dbReference type="OrthoDB" id="3795337at2759"/>
<name>A0A9P4L8Y5_9PLEO</name>
<sequence length="302" mass="33046">MTKRAVMSTSKTVPEDSPQDVHHVPVNESLISSSPTSPGDLRIQAAQGQAYGAHQKLTNRRLSQVQAPDGLRGAQAMQRRDSLPSQASQHSRGSSGNPSLSSPPTPTMLNPAWTPKESSLTAIPEALTVQELAFRHGQQAHHVTADRIPSNPFAKEFEEAWTTYYNLGKTQGGKPVDTPAASSASAALSASAPPSYFNYEWPVLINPYTQNLKSPDGLVDLVWSRNICEKALNGMEAMIRVTCERVDDSEKLVIDIPLPCQQALATFPDLLDRYERLKRDRDVAFECVANLSRVRSSSSRLV</sequence>
<dbReference type="RefSeq" id="XP_040788361.1">
    <property type="nucleotide sequence ID" value="XM_040926585.1"/>
</dbReference>
<comment type="caution">
    <text evidence="2">The sequence shown here is derived from an EMBL/GenBank/DDBJ whole genome shotgun (WGS) entry which is preliminary data.</text>
</comment>
<dbReference type="EMBL" id="ML976616">
    <property type="protein sequence ID" value="KAF1845798.1"/>
    <property type="molecule type" value="Genomic_DNA"/>
</dbReference>
<evidence type="ECO:0000256" key="1">
    <source>
        <dbReference type="SAM" id="MobiDB-lite"/>
    </source>
</evidence>
<feature type="compositionally biased region" description="Polar residues" evidence="1">
    <location>
        <begin position="83"/>
        <end position="92"/>
    </location>
</feature>
<reference evidence="2" key="1">
    <citation type="submission" date="2020-01" db="EMBL/GenBank/DDBJ databases">
        <authorList>
            <consortium name="DOE Joint Genome Institute"/>
            <person name="Haridas S."/>
            <person name="Albert R."/>
            <person name="Binder M."/>
            <person name="Bloem J."/>
            <person name="Labutti K."/>
            <person name="Salamov A."/>
            <person name="Andreopoulos B."/>
            <person name="Baker S.E."/>
            <person name="Barry K."/>
            <person name="Bills G."/>
            <person name="Bluhm B.H."/>
            <person name="Cannon C."/>
            <person name="Castanera R."/>
            <person name="Culley D.E."/>
            <person name="Daum C."/>
            <person name="Ezra D."/>
            <person name="Gonzalez J.B."/>
            <person name="Henrissat B."/>
            <person name="Kuo A."/>
            <person name="Liang C."/>
            <person name="Lipzen A."/>
            <person name="Lutzoni F."/>
            <person name="Magnuson J."/>
            <person name="Mondo S."/>
            <person name="Nolan M."/>
            <person name="Ohm R."/>
            <person name="Pangilinan J."/>
            <person name="Park H.-J."/>
            <person name="Ramirez L."/>
            <person name="Alfaro M."/>
            <person name="Sun H."/>
            <person name="Tritt A."/>
            <person name="Yoshinaga Y."/>
            <person name="Zwiers L.-H."/>
            <person name="Turgeon B.G."/>
            <person name="Goodwin S.B."/>
            <person name="Spatafora J.W."/>
            <person name="Crous P.W."/>
            <person name="Grigoriev I.V."/>
        </authorList>
    </citation>
    <scope>NUCLEOTIDE SEQUENCE</scope>
    <source>
        <strain evidence="2">CBS 394.84</strain>
    </source>
</reference>
<proteinExistence type="predicted"/>
<accession>A0A9P4L8Y5</accession>
<evidence type="ECO:0000313" key="3">
    <source>
        <dbReference type="Proteomes" id="UP000800039"/>
    </source>
</evidence>
<dbReference type="Proteomes" id="UP000800039">
    <property type="component" value="Unassembled WGS sequence"/>
</dbReference>
<dbReference type="AlphaFoldDB" id="A0A9P4L8Y5"/>
<evidence type="ECO:0000313" key="2">
    <source>
        <dbReference type="EMBL" id="KAF1845798.1"/>
    </source>
</evidence>
<organism evidence="2 3">
    <name type="scientific">Cucurbitaria berberidis CBS 394.84</name>
    <dbReference type="NCBI Taxonomy" id="1168544"/>
    <lineage>
        <taxon>Eukaryota</taxon>
        <taxon>Fungi</taxon>
        <taxon>Dikarya</taxon>
        <taxon>Ascomycota</taxon>
        <taxon>Pezizomycotina</taxon>
        <taxon>Dothideomycetes</taxon>
        <taxon>Pleosporomycetidae</taxon>
        <taxon>Pleosporales</taxon>
        <taxon>Pleosporineae</taxon>
        <taxon>Cucurbitariaceae</taxon>
        <taxon>Cucurbitaria</taxon>
    </lineage>
</organism>
<feature type="compositionally biased region" description="Low complexity" evidence="1">
    <location>
        <begin position="44"/>
        <end position="55"/>
    </location>
</feature>
<keyword evidence="3" id="KW-1185">Reference proteome</keyword>